<feature type="compositionally biased region" description="Polar residues" evidence="3">
    <location>
        <begin position="1625"/>
        <end position="1645"/>
    </location>
</feature>
<feature type="region of interest" description="Disordered" evidence="3">
    <location>
        <begin position="875"/>
        <end position="921"/>
    </location>
</feature>
<dbReference type="InterPro" id="IPR002172">
    <property type="entry name" value="LDrepeatLR_classA_rpt"/>
</dbReference>
<feature type="compositionally biased region" description="Polar residues" evidence="3">
    <location>
        <begin position="1345"/>
        <end position="1373"/>
    </location>
</feature>
<dbReference type="EMBL" id="RQTK01001364">
    <property type="protein sequence ID" value="RUS70633.1"/>
    <property type="molecule type" value="Genomic_DNA"/>
</dbReference>
<feature type="compositionally biased region" description="Basic and acidic residues" evidence="3">
    <location>
        <begin position="562"/>
        <end position="576"/>
    </location>
</feature>
<feature type="compositionally biased region" description="Basic and acidic residues" evidence="3">
    <location>
        <begin position="1504"/>
        <end position="1515"/>
    </location>
</feature>
<feature type="compositionally biased region" description="Gly residues" evidence="3">
    <location>
        <begin position="552"/>
        <end position="561"/>
    </location>
</feature>
<feature type="region of interest" description="Disordered" evidence="3">
    <location>
        <begin position="1334"/>
        <end position="1408"/>
    </location>
</feature>
<dbReference type="SUPFAM" id="SSF57424">
    <property type="entry name" value="LDL receptor-like module"/>
    <property type="match status" value="1"/>
</dbReference>
<feature type="compositionally biased region" description="Polar residues" evidence="3">
    <location>
        <begin position="881"/>
        <end position="905"/>
    </location>
</feature>
<feature type="region of interest" description="Disordered" evidence="3">
    <location>
        <begin position="551"/>
        <end position="597"/>
    </location>
</feature>
<feature type="region of interest" description="Disordered" evidence="3">
    <location>
        <begin position="935"/>
        <end position="994"/>
    </location>
</feature>
<dbReference type="Gene3D" id="4.10.400.10">
    <property type="entry name" value="Low-density Lipoprotein Receptor"/>
    <property type="match status" value="1"/>
</dbReference>
<feature type="region of interest" description="Disordered" evidence="3">
    <location>
        <begin position="1679"/>
        <end position="1716"/>
    </location>
</feature>
<organism evidence="5 6">
    <name type="scientific">Elysia chlorotica</name>
    <name type="common">Eastern emerald elysia</name>
    <name type="synonym">Sea slug</name>
    <dbReference type="NCBI Taxonomy" id="188477"/>
    <lineage>
        <taxon>Eukaryota</taxon>
        <taxon>Metazoa</taxon>
        <taxon>Spiralia</taxon>
        <taxon>Lophotrochozoa</taxon>
        <taxon>Mollusca</taxon>
        <taxon>Gastropoda</taxon>
        <taxon>Heterobranchia</taxon>
        <taxon>Euthyneura</taxon>
        <taxon>Panpulmonata</taxon>
        <taxon>Sacoglossa</taxon>
        <taxon>Placobranchoidea</taxon>
        <taxon>Plakobranchidae</taxon>
        <taxon>Elysia</taxon>
    </lineage>
</organism>
<sequence>MCIYSIMDTLVKVLSHLVTIYLLLTCLVTKVYCEQEELREGYDICNPMTTVIHPNSVFLKGPSDYDKFGQSTTVYVNWTWPISNPSKSTGCLMFFKTNETCQIRVDSVSPDFRYPSCNQQAAISHEQDEIDSCLSGCVYIKLVDSDYKAQTLKYVTSSTSVQTFPPYTSQSSKLHIIACNRGLDKIPGTVNMRLRLSTILKHRQIQGYVGVATLSSQTLTSPYFPNPYIQNSEEYTYTFSGIPGSGASVIAVTFDDWYISQFSKIVFKVKGLETHLSGLDPRPYFIANSDTMQMTFNTGRSLVAGGYYSYLGFKAVAKFYRDTDDVPKFVTDCDRTIDEGPGGVIVQNRFPDGRARDCVWIIKPTRGFSSVYLKVLRYTHGWTSWSGRLDENSLEVRAGITSEAPQRMLLTPSEDKIPDYSGQISQGFYIRLKGIYADGQPVVISYSHFRMECGSRYEYNTYFKCGNGRCIDKVLRCDGYDHCGDNTDELYCNRDDANEVNRHEGGQSYNYSISVGVIIPMVVVVFLIIVVCLLVIFFKRIRRLRQRTANGGNSGSGLIGGRDGRDGHRGERGQRRGRDRRRRHRGNPPSYLGGSSCHLDYPPSYDEAMISTPTPVEMLNMAFPWSQSDLGQPPSYDDAIMESSESYAMSSSAAPPYENNNTRQISMNNNNNNTNLNNINSGQSRSDSVPNISTTTESGMYPVIQCPRLTAVSARDILTDGQSRQMQSTSISSNLNSMNSNIILDPNLAPGAYVSSSSSSEASETEAQMDNSSSSESSTDNEQGFIPSRTQAPRYAFGMQHSGDNQEMQQQVPTYSNRRSSSASILSGIPASSEQESGHKIPGQEDGEQPIVVKVHSDANKKNENPSRISECIQEDENDKSLLTENPENMNVTNEHFERSSTQSESKSRDSCAFSQPIDNGNSSLQELRAVEPQSGPFYNTYQQGTRKGGGRKQHGRRHSRNANRNASTERSDYLMSNTDSKLNTSKEGLSPRRPLLAGHEATRTLAEYHDDLGELEQRDHIRMNDVKSQSCFNLNFDGPDGSLYSTDRHAASLADKRFSYAGAGDVIVRGRHDQQFQLPLSHKLARDEGMNRLGHFNFVSHQNTKDVAGAESLHNSGANRQGSSDLLPQTESMDDVNSPNRPRESPSNDQRMPFYDLNNTALSYCADGDSVDVGLNVNTGRILKEKCQRKSHPQQKSLDSRHTDTKRNNTWSGLDATSSQRPESSYHHTLPHDVAGVSPDVPIRHVEDESLNPRGIGEQHFETDSTQIKNLLQSQGNGKKGHSFSKPMANQKNNGVGDRKSQSQYFGKDGKYCPQIPMAMSSTDIASIYAKKRSPESLGERQTAVKSAPSSGQRNFRSTTHPTSSHQPQANTRAKESCPLTGVPTNYSKNPKLSIDPSPQISPRRDPYRQKQMEISSTAEMKPFHKGSSITEMSVRPSVMTDTLIACNNAADNILVYEATGSATEKSSNISHIKAPVSENPEPHRNSRNEKFTKKNPPQRMGYKGDHSNTDKFKNSGPLKVHKSDHNDTQLVHHMLPQPDYAIQRSAPAPRLGTSTAASGVPPNTLDVTQAEKSRDRHDGPRMPPHQRDHFVHQSPQNVAHHSLSRGHQMPENDTSHRERSQRPMESQPSQAEQVTVSDNSITSFHPDMHRPGHRQVRSRPAAGTDRRMVAMRDAGLSSGSAPLANYGQQPRPVSENSVRSSQQRSELPAPYYFFENDKEDGDIYV</sequence>
<feature type="compositionally biased region" description="Polar residues" evidence="3">
    <location>
        <begin position="1114"/>
        <end position="1141"/>
    </location>
</feature>
<dbReference type="OrthoDB" id="19606at2759"/>
<feature type="region of interest" description="Disordered" evidence="3">
    <location>
        <begin position="1476"/>
        <end position="1526"/>
    </location>
</feature>
<feature type="compositionally biased region" description="Low complexity" evidence="3">
    <location>
        <begin position="728"/>
        <end position="739"/>
    </location>
</feature>
<feature type="region of interest" description="Disordered" evidence="3">
    <location>
        <begin position="1187"/>
        <end position="1240"/>
    </location>
</feature>
<evidence type="ECO:0008006" key="7">
    <source>
        <dbReference type="Google" id="ProtNLM"/>
    </source>
</evidence>
<comment type="caution">
    <text evidence="5">The sequence shown here is derived from an EMBL/GenBank/DDBJ whole genome shotgun (WGS) entry which is preliminary data.</text>
</comment>
<keyword evidence="4" id="KW-1133">Transmembrane helix</keyword>
<dbReference type="CDD" id="cd00112">
    <property type="entry name" value="LDLa"/>
    <property type="match status" value="1"/>
</dbReference>
<evidence type="ECO:0000256" key="3">
    <source>
        <dbReference type="SAM" id="MobiDB-lite"/>
    </source>
</evidence>
<name>A0A3S1AX76_ELYCH</name>
<accession>A0A3S1AX76</accession>
<feature type="compositionally biased region" description="Low complexity" evidence="3">
    <location>
        <begin position="816"/>
        <end position="833"/>
    </location>
</feature>
<feature type="compositionally biased region" description="Polar residues" evidence="3">
    <location>
        <begin position="1384"/>
        <end position="1402"/>
    </location>
</feature>
<keyword evidence="1 2" id="KW-1015">Disulfide bond</keyword>
<dbReference type="SMART" id="SM00192">
    <property type="entry name" value="LDLa"/>
    <property type="match status" value="1"/>
</dbReference>
<dbReference type="PROSITE" id="PS50068">
    <property type="entry name" value="LDLRA_2"/>
    <property type="match status" value="1"/>
</dbReference>
<feature type="disulfide bond" evidence="2">
    <location>
        <begin position="465"/>
        <end position="483"/>
    </location>
</feature>
<feature type="disulfide bond" evidence="2">
    <location>
        <begin position="477"/>
        <end position="492"/>
    </location>
</feature>
<feature type="compositionally biased region" description="Basic residues" evidence="3">
    <location>
        <begin position="949"/>
        <end position="962"/>
    </location>
</feature>
<feature type="compositionally biased region" description="Basic and acidic residues" evidence="3">
    <location>
        <begin position="1482"/>
        <end position="1494"/>
    </location>
</feature>
<dbReference type="InterPro" id="IPR036055">
    <property type="entry name" value="LDL_receptor-like_sf"/>
</dbReference>
<reference evidence="5 6" key="1">
    <citation type="submission" date="2019-01" db="EMBL/GenBank/DDBJ databases">
        <title>A draft genome assembly of the solar-powered sea slug Elysia chlorotica.</title>
        <authorList>
            <person name="Cai H."/>
            <person name="Li Q."/>
            <person name="Fang X."/>
            <person name="Li J."/>
            <person name="Curtis N.E."/>
            <person name="Altenburger A."/>
            <person name="Shibata T."/>
            <person name="Feng M."/>
            <person name="Maeda T."/>
            <person name="Schwartz J.A."/>
            <person name="Shigenobu S."/>
            <person name="Lundholm N."/>
            <person name="Nishiyama T."/>
            <person name="Yang H."/>
            <person name="Hasebe M."/>
            <person name="Li S."/>
            <person name="Pierce S.K."/>
            <person name="Wang J."/>
        </authorList>
    </citation>
    <scope>NUCLEOTIDE SEQUENCE [LARGE SCALE GENOMIC DNA]</scope>
    <source>
        <strain evidence="5">EC2010</strain>
        <tissue evidence="5">Whole organism of an adult</tissue>
    </source>
</reference>
<dbReference type="PROSITE" id="PS01209">
    <property type="entry name" value="LDLRA_1"/>
    <property type="match status" value="1"/>
</dbReference>
<feature type="compositionally biased region" description="Polar residues" evidence="3">
    <location>
        <begin position="1696"/>
        <end position="1707"/>
    </location>
</feature>
<proteinExistence type="predicted"/>
<feature type="compositionally biased region" description="Polar residues" evidence="3">
    <location>
        <begin position="975"/>
        <end position="988"/>
    </location>
</feature>
<dbReference type="InterPro" id="IPR042333">
    <property type="entry name" value="LRAD2/Mig-13-like"/>
</dbReference>
<feature type="region of interest" description="Disordered" evidence="3">
    <location>
        <begin position="1551"/>
        <end position="1667"/>
    </location>
</feature>
<keyword evidence="4" id="KW-0812">Transmembrane</keyword>
<feature type="compositionally biased region" description="Polar residues" evidence="3">
    <location>
        <begin position="1209"/>
        <end position="1224"/>
    </location>
</feature>
<feature type="transmembrane region" description="Helical" evidence="4">
    <location>
        <begin position="517"/>
        <end position="538"/>
    </location>
</feature>
<feature type="region of interest" description="Disordered" evidence="3">
    <location>
        <begin position="805"/>
        <end position="850"/>
    </location>
</feature>
<evidence type="ECO:0000313" key="6">
    <source>
        <dbReference type="Proteomes" id="UP000271974"/>
    </source>
</evidence>
<gene>
    <name evidence="5" type="ORF">EGW08_021609</name>
</gene>
<feature type="compositionally biased region" description="Basic and acidic residues" evidence="3">
    <location>
        <begin position="1199"/>
        <end position="1208"/>
    </location>
</feature>
<feature type="region of interest" description="Disordered" evidence="3">
    <location>
        <begin position="1114"/>
        <end position="1155"/>
    </location>
</feature>
<comment type="caution">
    <text evidence="2">Lacks conserved residue(s) required for the propagation of feature annotation.</text>
</comment>
<keyword evidence="6" id="KW-1185">Reference proteome</keyword>
<feature type="compositionally biased region" description="Low complexity" evidence="3">
    <location>
        <begin position="755"/>
        <end position="778"/>
    </location>
</feature>
<feature type="region of interest" description="Disordered" evidence="3">
    <location>
        <begin position="752"/>
        <end position="786"/>
    </location>
</feature>
<feature type="compositionally biased region" description="Basic and acidic residues" evidence="3">
    <location>
        <begin position="1610"/>
        <end position="1624"/>
    </location>
</feature>
<feature type="region of interest" description="Disordered" evidence="3">
    <location>
        <begin position="720"/>
        <end position="739"/>
    </location>
</feature>
<protein>
    <recommendedName>
        <fullName evidence="7">CUB domain-containing protein</fullName>
    </recommendedName>
</protein>
<dbReference type="Pfam" id="PF00057">
    <property type="entry name" value="Ldl_recept_a"/>
    <property type="match status" value="1"/>
</dbReference>
<evidence type="ECO:0000313" key="5">
    <source>
        <dbReference type="EMBL" id="RUS70633.1"/>
    </source>
</evidence>
<dbReference type="PANTHER" id="PTHR24652">
    <property type="entry name" value="LOW-DENSITY LIPOPROTEIN RECEPTOR CLASS A DOMAIN-CONTAINING PROTEIN 2"/>
    <property type="match status" value="1"/>
</dbReference>
<evidence type="ECO:0000256" key="1">
    <source>
        <dbReference type="ARBA" id="ARBA00023157"/>
    </source>
</evidence>
<dbReference type="Proteomes" id="UP000271974">
    <property type="component" value="Unassembled WGS sequence"/>
</dbReference>
<feature type="compositionally biased region" description="Polar residues" evidence="3">
    <location>
        <begin position="805"/>
        <end position="815"/>
    </location>
</feature>
<evidence type="ECO:0000256" key="2">
    <source>
        <dbReference type="PROSITE-ProRule" id="PRU00124"/>
    </source>
</evidence>
<dbReference type="InterPro" id="IPR023415">
    <property type="entry name" value="LDLR_class-A_CS"/>
</dbReference>
<keyword evidence="4" id="KW-0472">Membrane</keyword>
<feature type="compositionally biased region" description="Basic and acidic residues" evidence="3">
    <location>
        <begin position="1571"/>
        <end position="1593"/>
    </location>
</feature>
<feature type="region of interest" description="Disordered" evidence="3">
    <location>
        <begin position="1274"/>
        <end position="1310"/>
    </location>
</feature>
<feature type="compositionally biased region" description="Basic residues" evidence="3">
    <location>
        <begin position="577"/>
        <end position="586"/>
    </location>
</feature>
<evidence type="ECO:0000256" key="4">
    <source>
        <dbReference type="SAM" id="Phobius"/>
    </source>
</evidence>
<dbReference type="STRING" id="188477.A0A3S1AX76"/>